<organism evidence="2 3">
    <name type="scientific">Cytospora chrysosperma</name>
    <name type="common">Cytospora canker fungus</name>
    <name type="synonym">Sphaeria chrysosperma</name>
    <dbReference type="NCBI Taxonomy" id="252740"/>
    <lineage>
        <taxon>Eukaryota</taxon>
        <taxon>Fungi</taxon>
        <taxon>Dikarya</taxon>
        <taxon>Ascomycota</taxon>
        <taxon>Pezizomycotina</taxon>
        <taxon>Sordariomycetes</taxon>
        <taxon>Sordariomycetidae</taxon>
        <taxon>Diaporthales</taxon>
        <taxon>Cytosporaceae</taxon>
        <taxon>Cytospora</taxon>
    </lineage>
</organism>
<evidence type="ECO:0000313" key="3">
    <source>
        <dbReference type="Proteomes" id="UP000284375"/>
    </source>
</evidence>
<proteinExistence type="predicted"/>
<feature type="compositionally biased region" description="Acidic residues" evidence="1">
    <location>
        <begin position="127"/>
        <end position="136"/>
    </location>
</feature>
<dbReference type="OrthoDB" id="5239281at2759"/>
<protein>
    <submittedName>
        <fullName evidence="2">Uncharacterized protein</fullName>
    </submittedName>
</protein>
<comment type="caution">
    <text evidence="2">The sequence shown here is derived from an EMBL/GenBank/DDBJ whole genome shotgun (WGS) entry which is preliminary data.</text>
</comment>
<dbReference type="EMBL" id="LJZO01000002">
    <property type="protein sequence ID" value="ROW04397.1"/>
    <property type="molecule type" value="Genomic_DNA"/>
</dbReference>
<name>A0A423WLR9_CYTCH</name>
<dbReference type="STRING" id="252740.A0A423WLR9"/>
<accession>A0A423WLR9</accession>
<feature type="compositionally biased region" description="Low complexity" evidence="1">
    <location>
        <begin position="116"/>
        <end position="126"/>
    </location>
</feature>
<feature type="region of interest" description="Disordered" evidence="1">
    <location>
        <begin position="72"/>
        <end position="158"/>
    </location>
</feature>
<feature type="compositionally biased region" description="Low complexity" evidence="1">
    <location>
        <begin position="79"/>
        <end position="93"/>
    </location>
</feature>
<keyword evidence="3" id="KW-1185">Reference proteome</keyword>
<dbReference type="AlphaFoldDB" id="A0A423WLR9"/>
<sequence length="158" mass="16450">MASEQVDFGNGSDAAPETPKAKPSDKQMNLLAIIMQNVEDQPKINWENVATQASLKNDRVAKEMYRQMCKKFGWGKTGGPATATPGSAGDTPTKASRVTKNTGKVGSARKPRGRKAAAAAATAAAAAEDDDKDGQEDGGPMVKQEAANAADPFISGTI</sequence>
<evidence type="ECO:0000256" key="1">
    <source>
        <dbReference type="SAM" id="MobiDB-lite"/>
    </source>
</evidence>
<evidence type="ECO:0000313" key="2">
    <source>
        <dbReference type="EMBL" id="ROW04397.1"/>
    </source>
</evidence>
<reference evidence="2 3" key="1">
    <citation type="submission" date="2015-09" db="EMBL/GenBank/DDBJ databases">
        <title>Host preference determinants of Valsa canker pathogens revealed by comparative genomics.</title>
        <authorList>
            <person name="Yin Z."/>
            <person name="Huang L."/>
        </authorList>
    </citation>
    <scope>NUCLEOTIDE SEQUENCE [LARGE SCALE GENOMIC DNA]</scope>
    <source>
        <strain evidence="2 3">YSFL</strain>
    </source>
</reference>
<feature type="region of interest" description="Disordered" evidence="1">
    <location>
        <begin position="1"/>
        <end position="28"/>
    </location>
</feature>
<dbReference type="Proteomes" id="UP000284375">
    <property type="component" value="Unassembled WGS sequence"/>
</dbReference>
<feature type="compositionally biased region" description="Polar residues" evidence="1">
    <location>
        <begin position="94"/>
        <end position="104"/>
    </location>
</feature>
<gene>
    <name evidence="2" type="ORF">VSDG_00739</name>
</gene>